<evidence type="ECO:0000313" key="1">
    <source>
        <dbReference type="EMBL" id="KAG0426715.1"/>
    </source>
</evidence>
<organism evidence="1 2">
    <name type="scientific">Ixodes persulcatus</name>
    <name type="common">Taiga tick</name>
    <dbReference type="NCBI Taxonomy" id="34615"/>
    <lineage>
        <taxon>Eukaryota</taxon>
        <taxon>Metazoa</taxon>
        <taxon>Ecdysozoa</taxon>
        <taxon>Arthropoda</taxon>
        <taxon>Chelicerata</taxon>
        <taxon>Arachnida</taxon>
        <taxon>Acari</taxon>
        <taxon>Parasitiformes</taxon>
        <taxon>Ixodida</taxon>
        <taxon>Ixodoidea</taxon>
        <taxon>Ixodidae</taxon>
        <taxon>Ixodinae</taxon>
        <taxon>Ixodes</taxon>
    </lineage>
</organism>
<evidence type="ECO:0000313" key="2">
    <source>
        <dbReference type="Proteomes" id="UP000805193"/>
    </source>
</evidence>
<keyword evidence="2" id="KW-1185">Reference proteome</keyword>
<dbReference type="Proteomes" id="UP000805193">
    <property type="component" value="Unassembled WGS sequence"/>
</dbReference>
<name>A0AC60Q108_IXOPE</name>
<proteinExistence type="predicted"/>
<comment type="caution">
    <text evidence="1">The sequence shown here is derived from an EMBL/GenBank/DDBJ whole genome shotgun (WGS) entry which is preliminary data.</text>
</comment>
<dbReference type="EMBL" id="JABSTQ010009692">
    <property type="protein sequence ID" value="KAG0426715.1"/>
    <property type="molecule type" value="Genomic_DNA"/>
</dbReference>
<protein>
    <submittedName>
        <fullName evidence="1">Uncharacterized protein</fullName>
    </submittedName>
</protein>
<reference evidence="1 2" key="1">
    <citation type="journal article" date="2020" name="Cell">
        <title>Large-Scale Comparative Analyses of Tick Genomes Elucidate Their Genetic Diversity and Vector Capacities.</title>
        <authorList>
            <consortium name="Tick Genome and Microbiome Consortium (TIGMIC)"/>
            <person name="Jia N."/>
            <person name="Wang J."/>
            <person name="Shi W."/>
            <person name="Du L."/>
            <person name="Sun Y."/>
            <person name="Zhan W."/>
            <person name="Jiang J.F."/>
            <person name="Wang Q."/>
            <person name="Zhang B."/>
            <person name="Ji P."/>
            <person name="Bell-Sakyi L."/>
            <person name="Cui X.M."/>
            <person name="Yuan T.T."/>
            <person name="Jiang B.G."/>
            <person name="Yang W.F."/>
            <person name="Lam T.T."/>
            <person name="Chang Q.C."/>
            <person name="Ding S.J."/>
            <person name="Wang X.J."/>
            <person name="Zhu J.G."/>
            <person name="Ruan X.D."/>
            <person name="Zhao L."/>
            <person name="Wei J.T."/>
            <person name="Ye R.Z."/>
            <person name="Que T.C."/>
            <person name="Du C.H."/>
            <person name="Zhou Y.H."/>
            <person name="Cheng J.X."/>
            <person name="Dai P.F."/>
            <person name="Guo W.B."/>
            <person name="Han X.H."/>
            <person name="Huang E.J."/>
            <person name="Li L.F."/>
            <person name="Wei W."/>
            <person name="Gao Y.C."/>
            <person name="Liu J.Z."/>
            <person name="Shao H.Z."/>
            <person name="Wang X."/>
            <person name="Wang C.C."/>
            <person name="Yang T.C."/>
            <person name="Huo Q.B."/>
            <person name="Li W."/>
            <person name="Chen H.Y."/>
            <person name="Chen S.E."/>
            <person name="Zhou L.G."/>
            <person name="Ni X.B."/>
            <person name="Tian J.H."/>
            <person name="Sheng Y."/>
            <person name="Liu T."/>
            <person name="Pan Y.S."/>
            <person name="Xia L.Y."/>
            <person name="Li J."/>
            <person name="Zhao F."/>
            <person name="Cao W.C."/>
        </authorList>
    </citation>
    <scope>NUCLEOTIDE SEQUENCE [LARGE SCALE GENOMIC DNA]</scope>
    <source>
        <strain evidence="1">Iper-2018</strain>
    </source>
</reference>
<accession>A0AC60Q108</accession>
<gene>
    <name evidence="1" type="ORF">HPB47_026182</name>
</gene>
<sequence length="171" mass="17289">MGPASVAQIAGALPDKAGDGDYVAFVALLGSRSIDAGLESSSSGGGGGCRLAQGPSGSGCHGVGSSAAAQALSQARPVELAFRGLSVSCGSKAILQDVSGLVRPGEMLAVMGPSGSGKTTLLNALAGRLRTDSGCTLLNGEPLNKQLRRRICYVLQQDIFFPDLTLRQTLN</sequence>
<feature type="non-terminal residue" evidence="1">
    <location>
        <position position="171"/>
    </location>
</feature>